<evidence type="ECO:0000259" key="3">
    <source>
        <dbReference type="PROSITE" id="PS50075"/>
    </source>
</evidence>
<feature type="domain" description="Carrier" evidence="3">
    <location>
        <begin position="6"/>
        <end position="85"/>
    </location>
</feature>
<keyword evidence="5" id="KW-1185">Reference proteome</keyword>
<gene>
    <name evidence="4" type="ORF">EHS13_15210</name>
</gene>
<dbReference type="Gene3D" id="1.10.1200.10">
    <property type="entry name" value="ACP-like"/>
    <property type="match status" value="1"/>
</dbReference>
<sequence length="88" mass="10404">MEWRKFKMNSVEQQFIDLINAELNVVIDQTHFKMNLDDLGVNSLVFVQLVVAIESHFDIEFENIQLLNTNFSDANSIIRYIEKRLEEV</sequence>
<dbReference type="KEGG" id="ppsc:EHS13_15210"/>
<dbReference type="AlphaFoldDB" id="A0A6B8RJW9"/>
<evidence type="ECO:0000313" key="4">
    <source>
        <dbReference type="EMBL" id="QGQ96127.1"/>
    </source>
</evidence>
<dbReference type="EMBL" id="CP034235">
    <property type="protein sequence ID" value="QGQ96127.1"/>
    <property type="molecule type" value="Genomic_DNA"/>
</dbReference>
<keyword evidence="1" id="KW-0596">Phosphopantetheine</keyword>
<organism evidence="4 5">
    <name type="scientific">Paenibacillus psychroresistens</name>
    <dbReference type="NCBI Taxonomy" id="1778678"/>
    <lineage>
        <taxon>Bacteria</taxon>
        <taxon>Bacillati</taxon>
        <taxon>Bacillota</taxon>
        <taxon>Bacilli</taxon>
        <taxon>Bacillales</taxon>
        <taxon>Paenibacillaceae</taxon>
        <taxon>Paenibacillus</taxon>
    </lineage>
</organism>
<proteinExistence type="predicted"/>
<dbReference type="InterPro" id="IPR036736">
    <property type="entry name" value="ACP-like_sf"/>
</dbReference>
<dbReference type="Proteomes" id="UP000426246">
    <property type="component" value="Chromosome"/>
</dbReference>
<reference evidence="5" key="1">
    <citation type="submission" date="2018-11" db="EMBL/GenBank/DDBJ databases">
        <title>Complete genome sequence of Paenibacillus sp. ML311-T8.</title>
        <authorList>
            <person name="Nam Y.-D."/>
            <person name="Kang J."/>
            <person name="Chung W.-H."/>
            <person name="Park Y.S."/>
        </authorList>
    </citation>
    <scope>NUCLEOTIDE SEQUENCE [LARGE SCALE GENOMIC DNA]</scope>
    <source>
        <strain evidence="5">ML311-T8</strain>
    </source>
</reference>
<dbReference type="PROSITE" id="PS50075">
    <property type="entry name" value="CARRIER"/>
    <property type="match status" value="1"/>
</dbReference>
<evidence type="ECO:0000313" key="5">
    <source>
        <dbReference type="Proteomes" id="UP000426246"/>
    </source>
</evidence>
<evidence type="ECO:0000256" key="1">
    <source>
        <dbReference type="ARBA" id="ARBA00022450"/>
    </source>
</evidence>
<evidence type="ECO:0000256" key="2">
    <source>
        <dbReference type="ARBA" id="ARBA00022553"/>
    </source>
</evidence>
<protein>
    <submittedName>
        <fullName evidence="4">Acyl carrier protein</fullName>
    </submittedName>
</protein>
<dbReference type="InterPro" id="IPR006162">
    <property type="entry name" value="Ppantetheine_attach_site"/>
</dbReference>
<dbReference type="InterPro" id="IPR009081">
    <property type="entry name" value="PP-bd_ACP"/>
</dbReference>
<dbReference type="PROSITE" id="PS00012">
    <property type="entry name" value="PHOSPHOPANTETHEINE"/>
    <property type="match status" value="1"/>
</dbReference>
<name>A0A6B8RJW9_9BACL</name>
<accession>A0A6B8RJW9</accession>
<dbReference type="Pfam" id="PF00550">
    <property type="entry name" value="PP-binding"/>
    <property type="match status" value="1"/>
</dbReference>
<dbReference type="SUPFAM" id="SSF47336">
    <property type="entry name" value="ACP-like"/>
    <property type="match status" value="1"/>
</dbReference>
<keyword evidence="2" id="KW-0597">Phosphoprotein</keyword>